<protein>
    <submittedName>
        <fullName evidence="3">Pullulanase</fullName>
    </submittedName>
</protein>
<dbReference type="InterPro" id="IPR006047">
    <property type="entry name" value="GH13_cat_dom"/>
</dbReference>
<evidence type="ECO:0000313" key="4">
    <source>
        <dbReference type="Proteomes" id="UP000199263"/>
    </source>
</evidence>
<dbReference type="Pfam" id="PF00128">
    <property type="entry name" value="Alpha-amylase"/>
    <property type="match status" value="1"/>
</dbReference>
<sequence>MINGIRDGLENYIGDLGAIYSNEKTRFILWAPISEDVKLILYNNEDTKIIHMERKENGVWFLEVMGNLNGIYYNYIVTNNGNEHEVVDPYAKAVGVNGNVGMVIDLESTNPKGWEEDVKPDFKAPTDSIIYEIHIRDFSISETSGVDDKFKGKYSGLCQKGTRIPGTSEKTCLDYIEELGITHVHLMPTFDYSTVDESKFDNKEYNWGYDPKNYNVPEGSYSINPYLGEKRIQEFKNMVQELHKAGIRVVMDVVYNHTYETHNSNLNLIVPNYYYRQNPDGSFSNGSGCGNELASERMMVRKFIIDSILYWAKEYHIDGFRFDLMGLHDIETMKEIRKNLDLIDNSIIMYGEGWTGGSSPLPDEDKSIKNNMRKYVNMQIAAFSDDIRDAVKGQVFDAAANGFVNGRYGLEETIKSGVVASTKHNQIQYDKLCYSKFPWANEPYQTVNYISAHDNYTLWDKLCVVNKNYSEEELIAMNKLAAAIILSSQGLVFFQAGEEFLRSKVNVDGTINHNSYNSPDSVNALDWSRTLKYKDVTEYYKGLISLRKAHKAFRMNSSNEIRENLMFLEKGKNFNADNVVAFTLKVTSVQDSWYNIAVIYNANTNNVEVTLSESGWSIVVNEKLAGNEELAYIEDNIVKVPKMSCYVLMRK</sequence>
<dbReference type="GO" id="GO:0004553">
    <property type="term" value="F:hydrolase activity, hydrolyzing O-glycosyl compounds"/>
    <property type="evidence" value="ECO:0007669"/>
    <property type="project" value="InterPro"/>
</dbReference>
<dbReference type="AlphaFoldDB" id="A0A1I1RWN9"/>
<organism evidence="3 4">
    <name type="scientific">Clostridium uliginosum</name>
    <dbReference type="NCBI Taxonomy" id="119641"/>
    <lineage>
        <taxon>Bacteria</taxon>
        <taxon>Bacillati</taxon>
        <taxon>Bacillota</taxon>
        <taxon>Clostridia</taxon>
        <taxon>Eubacteriales</taxon>
        <taxon>Clostridiaceae</taxon>
        <taxon>Clostridium</taxon>
    </lineage>
</organism>
<dbReference type="PANTHER" id="PTHR43002">
    <property type="entry name" value="GLYCOGEN DEBRANCHING ENZYME"/>
    <property type="match status" value="1"/>
</dbReference>
<dbReference type="SMART" id="SM00642">
    <property type="entry name" value="Aamy"/>
    <property type="match status" value="1"/>
</dbReference>
<dbReference type="InterPro" id="IPR017853">
    <property type="entry name" value="GH"/>
</dbReference>
<dbReference type="SMR" id="A0A1I1RWN9"/>
<name>A0A1I1RWN9_9CLOT</name>
<dbReference type="OrthoDB" id="9761875at2"/>
<dbReference type="PIRSF" id="PIRSF000463">
    <property type="entry name" value="GlgB"/>
    <property type="match status" value="1"/>
</dbReference>
<comment type="similarity">
    <text evidence="1">Belongs to the glycosyl hydrolase 13 family.</text>
</comment>
<dbReference type="InterPro" id="IPR004193">
    <property type="entry name" value="Glyco_hydro_13_N"/>
</dbReference>
<evidence type="ECO:0000313" key="3">
    <source>
        <dbReference type="EMBL" id="SFD35923.1"/>
    </source>
</evidence>
<dbReference type="InterPro" id="IPR013780">
    <property type="entry name" value="Glyco_hydro_b"/>
</dbReference>
<dbReference type="Pfam" id="PF21653">
    <property type="entry name" value="pulA_all-beta"/>
    <property type="match status" value="1"/>
</dbReference>
<dbReference type="Gene3D" id="3.20.20.80">
    <property type="entry name" value="Glycosidases"/>
    <property type="match status" value="1"/>
</dbReference>
<dbReference type="SUPFAM" id="SSF81296">
    <property type="entry name" value="E set domains"/>
    <property type="match status" value="1"/>
</dbReference>
<accession>A0A1I1RWN9</accession>
<keyword evidence="4" id="KW-1185">Reference proteome</keyword>
<dbReference type="InterPro" id="IPR049117">
    <property type="entry name" value="pulA_all-beta"/>
</dbReference>
<dbReference type="GO" id="GO:0005978">
    <property type="term" value="P:glycogen biosynthetic process"/>
    <property type="evidence" value="ECO:0007669"/>
    <property type="project" value="InterPro"/>
</dbReference>
<evidence type="ECO:0000259" key="2">
    <source>
        <dbReference type="SMART" id="SM00642"/>
    </source>
</evidence>
<dbReference type="SUPFAM" id="SSF51445">
    <property type="entry name" value="(Trans)glycosidases"/>
    <property type="match status" value="1"/>
</dbReference>
<dbReference type="InterPro" id="IPR011840">
    <property type="entry name" value="PulA_typeI"/>
</dbReference>
<dbReference type="NCBIfam" id="TIGR02104">
    <property type="entry name" value="pulA_typeI"/>
    <property type="match status" value="1"/>
</dbReference>
<dbReference type="InterPro" id="IPR037439">
    <property type="entry name" value="Branching_enzy"/>
</dbReference>
<dbReference type="CDD" id="cd02860">
    <property type="entry name" value="E_set_Pullulanase"/>
    <property type="match status" value="1"/>
</dbReference>
<evidence type="ECO:0000256" key="1">
    <source>
        <dbReference type="ARBA" id="ARBA00008061"/>
    </source>
</evidence>
<gene>
    <name evidence="3" type="ORF">SAMN05421842_13616</name>
</gene>
<dbReference type="GO" id="GO:0003844">
    <property type="term" value="F:1,4-alpha-glucan branching enzyme activity"/>
    <property type="evidence" value="ECO:0007669"/>
    <property type="project" value="InterPro"/>
</dbReference>
<proteinExistence type="inferred from homology"/>
<feature type="domain" description="Glycosyl hydrolase family 13 catalytic" evidence="2">
    <location>
        <begin position="132"/>
        <end position="547"/>
    </location>
</feature>
<dbReference type="InterPro" id="IPR013783">
    <property type="entry name" value="Ig-like_fold"/>
</dbReference>
<dbReference type="InterPro" id="IPR014756">
    <property type="entry name" value="Ig_E-set"/>
</dbReference>
<dbReference type="STRING" id="119641.SAMN05421842_13616"/>
<reference evidence="3 4" key="1">
    <citation type="submission" date="2016-10" db="EMBL/GenBank/DDBJ databases">
        <authorList>
            <person name="de Groot N.N."/>
        </authorList>
    </citation>
    <scope>NUCLEOTIDE SEQUENCE [LARGE SCALE GENOMIC DNA]</scope>
    <source>
        <strain evidence="3 4">DSM 12992</strain>
    </source>
</reference>
<dbReference type="RefSeq" id="WP_090094178.1">
    <property type="nucleotide sequence ID" value="NZ_FOMG01000036.1"/>
</dbReference>
<dbReference type="Gene3D" id="2.60.40.10">
    <property type="entry name" value="Immunoglobulins"/>
    <property type="match status" value="1"/>
</dbReference>
<dbReference type="Pfam" id="PF02922">
    <property type="entry name" value="CBM_48"/>
    <property type="match status" value="1"/>
</dbReference>
<dbReference type="Gene3D" id="2.60.40.1180">
    <property type="entry name" value="Golgi alpha-mannosidase II"/>
    <property type="match status" value="1"/>
</dbReference>
<dbReference type="CDD" id="cd11341">
    <property type="entry name" value="AmyAc_Pullulanase_LD-like"/>
    <property type="match status" value="1"/>
</dbReference>
<dbReference type="Proteomes" id="UP000199263">
    <property type="component" value="Unassembled WGS sequence"/>
</dbReference>
<dbReference type="EMBL" id="FOMG01000036">
    <property type="protein sequence ID" value="SFD35923.1"/>
    <property type="molecule type" value="Genomic_DNA"/>
</dbReference>